<dbReference type="PROSITE" id="PS00197">
    <property type="entry name" value="2FE2S_FER_1"/>
    <property type="match status" value="1"/>
</dbReference>
<evidence type="ECO:0000313" key="24">
    <source>
        <dbReference type="EMBL" id="CAF1250433.1"/>
    </source>
</evidence>
<dbReference type="NCBIfam" id="TIGR02963">
    <property type="entry name" value="xanthine_xdhA"/>
    <property type="match status" value="1"/>
</dbReference>
<dbReference type="FunFam" id="3.30.465.10:FF:000004">
    <property type="entry name" value="Xanthine dehydrogenase/oxidase"/>
    <property type="match status" value="1"/>
</dbReference>
<reference evidence="23" key="1">
    <citation type="submission" date="2021-02" db="EMBL/GenBank/DDBJ databases">
        <authorList>
            <person name="Nowell W R."/>
        </authorList>
    </citation>
    <scope>NUCLEOTIDE SEQUENCE</scope>
</reference>
<dbReference type="Gene3D" id="3.30.43.10">
    <property type="entry name" value="Uridine Diphospho-n-acetylenolpyruvylglucosamine Reductase, domain 2"/>
    <property type="match status" value="1"/>
</dbReference>
<feature type="binding site" evidence="19">
    <location>
        <position position="1016"/>
    </location>
    <ligand>
        <name>substrate</name>
    </ligand>
</feature>
<dbReference type="Proteomes" id="UP000663877">
    <property type="component" value="Unassembled WGS sequence"/>
</dbReference>
<dbReference type="InterPro" id="IPR037165">
    <property type="entry name" value="AldOxase/xan_DH_Mopterin-bd_sf"/>
</dbReference>
<feature type="domain" description="FAD-binding PCMH-type" evidence="22">
    <location>
        <begin position="234"/>
        <end position="420"/>
    </location>
</feature>
<feature type="binding site" evidence="20">
    <location>
        <position position="166"/>
    </location>
    <ligand>
        <name>[2Fe-2S] cluster</name>
        <dbReference type="ChEBI" id="CHEBI:190135"/>
        <label>2</label>
    </ligand>
</feature>
<dbReference type="InterPro" id="IPR016166">
    <property type="entry name" value="FAD-bd_PCMH"/>
</dbReference>
<keyword evidence="8 20" id="KW-0479">Metal-binding</keyword>
<feature type="binding site" evidence="19">
    <location>
        <position position="920"/>
    </location>
    <ligand>
        <name>substrate</name>
    </ligand>
</feature>
<feature type="binding site" evidence="19">
    <location>
        <position position="886"/>
    </location>
    <ligand>
        <name>substrate</name>
    </ligand>
</feature>
<dbReference type="InterPro" id="IPR036683">
    <property type="entry name" value="CO_DH_flav_C_dom_sf"/>
</dbReference>
<keyword evidence="5 20" id="KW-0500">Molybdenum</keyword>
<dbReference type="EMBL" id="CAJNOM010000330">
    <property type="protein sequence ID" value="CAF1364203.1"/>
    <property type="molecule type" value="Genomic_DNA"/>
</dbReference>
<evidence type="ECO:0000256" key="12">
    <source>
        <dbReference type="ARBA" id="ARBA00023014"/>
    </source>
</evidence>
<dbReference type="SUPFAM" id="SSF55447">
    <property type="entry name" value="CO dehydrogenase flavoprotein C-terminal domain-like"/>
    <property type="match status" value="1"/>
</dbReference>
<protein>
    <recommendedName>
        <fullName evidence="4">xanthine dehydrogenase</fullName>
        <ecNumber evidence="4">1.17.1.4</ecNumber>
    </recommendedName>
</protein>
<dbReference type="InterPro" id="IPR000674">
    <property type="entry name" value="Ald_Oxase/Xan_DH_a/b"/>
</dbReference>
<feature type="domain" description="2Fe-2S ferredoxin-type" evidence="21">
    <location>
        <begin position="15"/>
        <end position="103"/>
    </location>
</feature>
<evidence type="ECO:0000256" key="15">
    <source>
        <dbReference type="ARBA" id="ARBA00034078"/>
    </source>
</evidence>
<evidence type="ECO:0000256" key="10">
    <source>
        <dbReference type="ARBA" id="ARBA00023002"/>
    </source>
</evidence>
<dbReference type="SMART" id="SM01008">
    <property type="entry name" value="Ald_Xan_dh_C"/>
    <property type="match status" value="1"/>
</dbReference>
<dbReference type="Pfam" id="PF00111">
    <property type="entry name" value="Fer2"/>
    <property type="match status" value="1"/>
</dbReference>
<evidence type="ECO:0000256" key="2">
    <source>
        <dbReference type="ARBA" id="ARBA00004275"/>
    </source>
</evidence>
<proteinExistence type="inferred from homology"/>
<evidence type="ECO:0000313" key="28">
    <source>
        <dbReference type="Proteomes" id="UP000663877"/>
    </source>
</evidence>
<feature type="binding site" evidence="19">
    <location>
        <position position="342"/>
    </location>
    <ligand>
        <name>FAD</name>
        <dbReference type="ChEBI" id="CHEBI:57692"/>
    </ligand>
</feature>
<evidence type="ECO:0000259" key="22">
    <source>
        <dbReference type="PROSITE" id="PS51387"/>
    </source>
</evidence>
<dbReference type="FunFam" id="3.30.365.10:FF:000004">
    <property type="entry name" value="Xanthine dehydrogenase oxidase"/>
    <property type="match status" value="1"/>
</dbReference>
<feature type="binding site" evidence="20">
    <location>
        <position position="918"/>
    </location>
    <ligand>
        <name>Mo-molybdopterin</name>
        <dbReference type="ChEBI" id="CHEBI:71302"/>
    </ligand>
    <ligandPart>
        <name>Mo</name>
        <dbReference type="ChEBI" id="CHEBI:28685"/>
    </ligandPart>
</feature>
<dbReference type="InterPro" id="IPR014307">
    <property type="entry name" value="Xanthine_DH_ssu"/>
</dbReference>
<keyword evidence="27" id="KW-1185">Reference proteome</keyword>
<dbReference type="Pfam" id="PF00941">
    <property type="entry name" value="FAD_binding_5"/>
    <property type="match status" value="1"/>
</dbReference>
<feature type="binding site" evidence="20">
    <location>
        <position position="773"/>
    </location>
    <ligand>
        <name>Mo-molybdopterin</name>
        <dbReference type="ChEBI" id="CHEBI:71302"/>
    </ligand>
    <ligandPart>
        <name>Mo</name>
        <dbReference type="ChEBI" id="CHEBI:28685"/>
    </ligandPart>
</feature>
<evidence type="ECO:0000256" key="19">
    <source>
        <dbReference type="PIRSR" id="PIRSR000127-2"/>
    </source>
</evidence>
<dbReference type="InterPro" id="IPR036856">
    <property type="entry name" value="Ald_Oxase/Xan_DH_a/b_sf"/>
</dbReference>
<dbReference type="Pfam" id="PF01799">
    <property type="entry name" value="Fer2_2"/>
    <property type="match status" value="1"/>
</dbReference>
<dbReference type="Pfam" id="PF01315">
    <property type="entry name" value="Ald_Xan_dh_C"/>
    <property type="match status" value="1"/>
</dbReference>
<evidence type="ECO:0000256" key="18">
    <source>
        <dbReference type="PIRSR" id="PIRSR000127-1"/>
    </source>
</evidence>
<feature type="binding site" evidence="19">
    <location>
        <position position="365"/>
    </location>
    <ligand>
        <name>FAD</name>
        <dbReference type="ChEBI" id="CHEBI:57692"/>
    </ligand>
</feature>
<evidence type="ECO:0000256" key="9">
    <source>
        <dbReference type="ARBA" id="ARBA00022827"/>
    </source>
</evidence>
<evidence type="ECO:0000256" key="8">
    <source>
        <dbReference type="ARBA" id="ARBA00022723"/>
    </source>
</evidence>
<dbReference type="EC" id="1.17.1.4" evidence="4"/>
<evidence type="ECO:0000256" key="17">
    <source>
        <dbReference type="ARBA" id="ARBA00049517"/>
    </source>
</evidence>
<keyword evidence="6" id="KW-0285">Flavoprotein</keyword>
<dbReference type="PANTHER" id="PTHR45444:SF3">
    <property type="entry name" value="XANTHINE DEHYDROGENASE"/>
    <property type="match status" value="1"/>
</dbReference>
<comment type="subcellular location">
    <subcellularLocation>
        <location evidence="2">Peroxisome</location>
    </subcellularLocation>
</comment>
<evidence type="ECO:0000259" key="21">
    <source>
        <dbReference type="PROSITE" id="PS51085"/>
    </source>
</evidence>
<dbReference type="SUPFAM" id="SSF56176">
    <property type="entry name" value="FAD-binding/transporter-associated domain-like"/>
    <property type="match status" value="1"/>
</dbReference>
<evidence type="ECO:0000256" key="16">
    <source>
        <dbReference type="ARBA" id="ARBA00049017"/>
    </source>
</evidence>
<evidence type="ECO:0000256" key="14">
    <source>
        <dbReference type="ARBA" id="ARBA00023140"/>
    </source>
</evidence>
<dbReference type="Pfam" id="PF03450">
    <property type="entry name" value="CO_deh_flav_C"/>
    <property type="match status" value="1"/>
</dbReference>
<feature type="binding site" evidence="20">
    <location>
        <position position="804"/>
    </location>
    <ligand>
        <name>Mo-molybdopterin</name>
        <dbReference type="ChEBI" id="CHEBI:71302"/>
    </ligand>
    <ligandPart>
        <name>Mo</name>
        <dbReference type="ChEBI" id="CHEBI:28685"/>
    </ligandPart>
</feature>
<dbReference type="GO" id="GO:0005506">
    <property type="term" value="F:iron ion binding"/>
    <property type="evidence" value="ECO:0007669"/>
    <property type="project" value="InterPro"/>
</dbReference>
<evidence type="ECO:0000256" key="4">
    <source>
        <dbReference type="ARBA" id="ARBA00013123"/>
    </source>
</evidence>
<evidence type="ECO:0000256" key="7">
    <source>
        <dbReference type="ARBA" id="ARBA00022714"/>
    </source>
</evidence>
<dbReference type="InterPro" id="IPR002346">
    <property type="entry name" value="Mopterin_DH_FAD-bd"/>
</dbReference>
<dbReference type="FunFam" id="3.30.365.10:FF:000003">
    <property type="entry name" value="Aldehyde oxidase 1"/>
    <property type="match status" value="1"/>
</dbReference>
<dbReference type="Gene3D" id="1.10.150.120">
    <property type="entry name" value="[2Fe-2S]-binding domain"/>
    <property type="match status" value="1"/>
</dbReference>
<dbReference type="Gene3D" id="3.90.1170.50">
    <property type="entry name" value="Aldehyde oxidase/xanthine dehydrogenase, a/b hammerhead"/>
    <property type="match status" value="1"/>
</dbReference>
<dbReference type="GO" id="GO:0071949">
    <property type="term" value="F:FAD binding"/>
    <property type="evidence" value="ECO:0007669"/>
    <property type="project" value="InterPro"/>
</dbReference>
<feature type="binding site" evidence="20">
    <location>
        <position position="126"/>
    </location>
    <ligand>
        <name>[2Fe-2S] cluster</name>
        <dbReference type="ChEBI" id="CHEBI:190135"/>
        <label>2</label>
    </ligand>
</feature>
<feature type="binding site" evidence="20">
    <location>
        <position position="85"/>
    </location>
    <ligand>
        <name>[2Fe-2S] cluster</name>
        <dbReference type="ChEBI" id="CHEBI:190135"/>
        <label>1</label>
    </ligand>
</feature>
<evidence type="ECO:0000256" key="5">
    <source>
        <dbReference type="ARBA" id="ARBA00022505"/>
    </source>
</evidence>
<evidence type="ECO:0000256" key="11">
    <source>
        <dbReference type="ARBA" id="ARBA00023004"/>
    </source>
</evidence>
<gene>
    <name evidence="23" type="ORF">BJG266_LOCUS14671</name>
    <name evidence="24" type="ORF">BJG266_LOCUS29556</name>
    <name evidence="25" type="ORF">QVE165_LOCUS34717</name>
    <name evidence="26" type="ORF">QVE165_LOCUS34727</name>
</gene>
<keyword evidence="7 20" id="KW-0001">2Fe-2S</keyword>
<feature type="active site" description="Proton acceptor" evidence="18">
    <location>
        <position position="1277"/>
    </location>
</feature>
<evidence type="ECO:0000256" key="3">
    <source>
        <dbReference type="ARBA" id="ARBA00006849"/>
    </source>
</evidence>
<feature type="binding site" evidence="20">
    <location>
        <position position="59"/>
    </location>
    <ligand>
        <name>[2Fe-2S] cluster</name>
        <dbReference type="ChEBI" id="CHEBI:190135"/>
        <label>1</label>
    </ligand>
</feature>
<dbReference type="InterPro" id="IPR036010">
    <property type="entry name" value="2Fe-2S_ferredoxin-like_sf"/>
</dbReference>
<dbReference type="SUPFAM" id="SSF54665">
    <property type="entry name" value="CO dehydrogenase molybdoprotein N-domain-like"/>
    <property type="match status" value="1"/>
</dbReference>
<comment type="cofactor">
    <cofactor evidence="15">
        <name>[2Fe-2S] cluster</name>
        <dbReference type="ChEBI" id="CHEBI:190135"/>
    </cofactor>
</comment>
<evidence type="ECO:0000256" key="6">
    <source>
        <dbReference type="ARBA" id="ARBA00022630"/>
    </source>
</evidence>
<dbReference type="InterPro" id="IPR046867">
    <property type="entry name" value="AldOxase/xan_DH_MoCoBD2"/>
</dbReference>
<dbReference type="PANTHER" id="PTHR45444">
    <property type="entry name" value="XANTHINE DEHYDROGENASE"/>
    <property type="match status" value="1"/>
</dbReference>
<dbReference type="Proteomes" id="UP000663832">
    <property type="component" value="Unassembled WGS sequence"/>
</dbReference>
<feature type="binding site" evidence="19">
    <location>
        <begin position="352"/>
        <end position="356"/>
    </location>
    <ligand>
        <name>FAD</name>
        <dbReference type="ChEBI" id="CHEBI:57692"/>
    </ligand>
</feature>
<dbReference type="FunFam" id="3.10.20.30:FF:000015">
    <property type="entry name" value="Aldehyde oxidase 1"/>
    <property type="match status" value="1"/>
</dbReference>
<feature type="binding site" evidence="20">
    <location>
        <position position="54"/>
    </location>
    <ligand>
        <name>[2Fe-2S] cluster</name>
        <dbReference type="ChEBI" id="CHEBI:190135"/>
        <label>1</label>
    </ligand>
</feature>
<dbReference type="SMART" id="SM01092">
    <property type="entry name" value="CO_deh_flav_C"/>
    <property type="match status" value="1"/>
</dbReference>
<keyword evidence="14" id="KW-0576">Peroxisome</keyword>
<keyword evidence="9 19" id="KW-0274">FAD</keyword>
<comment type="catalytic activity">
    <reaction evidence="17">
        <text>hypoxanthine + NAD(+) + H2O = xanthine + NADH + H(+)</text>
        <dbReference type="Rhea" id="RHEA:24670"/>
        <dbReference type="ChEBI" id="CHEBI:15377"/>
        <dbReference type="ChEBI" id="CHEBI:15378"/>
        <dbReference type="ChEBI" id="CHEBI:17368"/>
        <dbReference type="ChEBI" id="CHEBI:17712"/>
        <dbReference type="ChEBI" id="CHEBI:57540"/>
        <dbReference type="ChEBI" id="CHEBI:57945"/>
        <dbReference type="EC" id="1.17.1.4"/>
    </reaction>
</comment>
<dbReference type="Gene3D" id="3.10.20.30">
    <property type="match status" value="1"/>
</dbReference>
<name>A0A814F2N8_9BILA</name>
<keyword evidence="12 20" id="KW-0411">Iron-sulfur</keyword>
<dbReference type="EMBL" id="CAJNOI010000062">
    <property type="protein sequence ID" value="CAF0977320.1"/>
    <property type="molecule type" value="Genomic_DNA"/>
</dbReference>
<dbReference type="Gene3D" id="3.30.465.10">
    <property type="match status" value="1"/>
</dbReference>
<keyword evidence="13" id="KW-0520">NAD</keyword>
<dbReference type="InterPro" id="IPR002888">
    <property type="entry name" value="2Fe-2S-bd"/>
</dbReference>
<comment type="catalytic activity">
    <reaction evidence="16">
        <text>xanthine + NAD(+) + H2O = urate + NADH + H(+)</text>
        <dbReference type="Rhea" id="RHEA:16669"/>
        <dbReference type="ChEBI" id="CHEBI:15377"/>
        <dbReference type="ChEBI" id="CHEBI:15378"/>
        <dbReference type="ChEBI" id="CHEBI:17712"/>
        <dbReference type="ChEBI" id="CHEBI:17775"/>
        <dbReference type="ChEBI" id="CHEBI:57540"/>
        <dbReference type="ChEBI" id="CHEBI:57945"/>
        <dbReference type="EC" id="1.17.1.4"/>
    </reaction>
</comment>
<comment type="caution">
    <text evidence="23">The sequence shown here is derived from an EMBL/GenBank/DDBJ whole genome shotgun (WGS) entry which is preliminary data.</text>
</comment>
<dbReference type="FunFam" id="3.30.43.10:FF:000001">
    <property type="entry name" value="Xanthine dehydrogenase/oxidase"/>
    <property type="match status" value="1"/>
</dbReference>
<organism evidence="23 28">
    <name type="scientific">Adineta steineri</name>
    <dbReference type="NCBI Taxonomy" id="433720"/>
    <lineage>
        <taxon>Eukaryota</taxon>
        <taxon>Metazoa</taxon>
        <taxon>Spiralia</taxon>
        <taxon>Gnathifera</taxon>
        <taxon>Rotifera</taxon>
        <taxon>Eurotatoria</taxon>
        <taxon>Bdelloidea</taxon>
        <taxon>Adinetida</taxon>
        <taxon>Adinetidae</taxon>
        <taxon>Adineta</taxon>
    </lineage>
</organism>
<keyword evidence="11 20" id="KW-0408">Iron</keyword>
<dbReference type="OrthoDB" id="8300278at2759"/>
<dbReference type="InterPro" id="IPR016208">
    <property type="entry name" value="Ald_Oxase/xanthine_DH-like"/>
</dbReference>
<dbReference type="PROSITE" id="PS51387">
    <property type="entry name" value="FAD_PCMH"/>
    <property type="match status" value="1"/>
</dbReference>
<keyword evidence="10" id="KW-0560">Oxidoreductase</keyword>
<dbReference type="InterPro" id="IPR006058">
    <property type="entry name" value="2Fe2S_fd_BS"/>
</dbReference>
<dbReference type="PIRSF" id="PIRSF000127">
    <property type="entry name" value="Xanthine_DH"/>
    <property type="match status" value="1"/>
</dbReference>
<dbReference type="InterPro" id="IPR008274">
    <property type="entry name" value="AldOxase/xan_DH_MoCoBD1"/>
</dbReference>
<evidence type="ECO:0000313" key="27">
    <source>
        <dbReference type="Proteomes" id="UP000663832"/>
    </source>
</evidence>
<evidence type="ECO:0000313" key="25">
    <source>
        <dbReference type="EMBL" id="CAF1364014.1"/>
    </source>
</evidence>
<sequence>MVNETAHESSSSMVNYLSFFVNGKKVIEHNVEPEWTLLWFLRNKLGLTGSKLGCGEGGCGACTVLVSQCVDPDSGHIEHRTVNGCLALVCSVDGCHVITVEGLGSVSKSNLHPIQSRLAEMFGSQCGFCTPGIIMSLYGTITSLPNSSSLTMHDIEESLDGNLCRCTGYRPILDAAKTFAKDINQLPCKKSSTSKITSTTFDKCHSFVEKNPSSLSQVEFPQELLHYIPQSIYIKGSLIEWYRPVTLSELLHLRHTYPGSASKLVFGNTEVQIETKFKRLKYPRLIAVTHVKELKEMQRTANSLILGAGVTLTQLQSKLVEWNDEKIDGGICQSLIDQLKYFASTQIRNVASLGGNVVNASPISDLNPVLQAANTELELRRTKDNSVRFVSMHEFFLSYRRIAMTDDEVLVAVHIPLPKPSTKYFLRAYKQARRRDDDIGIVSAGLQVQVEPVKSEVNQWRIVSARFSFGGMGPTTVMAINTQKELIGQLWTKTVIVKACQSALKELPLDEMTPGGQPEYRRTLLQSFMFKFYLYVCTKLRPSFVDEVDLSAVYPYDRPVSHGQQIIPERSESQKVVGTSLPHRSSYLQTTGEAKYTDDMPSLPGTLHAALVLSTQPHARIKNIDIGAASHVPGFVTFVNHQDVPGRNDTGDMVQDEEVFISSIVQCVGAIIGIVVCETEAAAYTAAGLIQIEYELLTPTILTIEDAIQQESFIGDEQRLRQGNPEKALAEAEHTLTGTLFIGGQEHFYLETNCCMAIPSNDDHELTLYSSTQNPSKTQELTALALGIDSNRVTCRIKRMGGAFGGKESRSITPCVATAVAAVKVGRPVRLNMERDIDMCVTGQRHPFKIDYNIGFTSEGRFSALDVRLWNNAGCSFDLSMNVMVRAMLHIDNTYQFHNVQVRGRVCKTNLPSNTAFRGFGGPQALLACETIVEHVAAHLKLDPFVVRRLNLYQEGDLTHFAQPLERWNIPRLFDELVKSSDFIERQKSVETFNKLNTYRKRGITILTTKFGIAFTAKFFNQAAALVHIYKDGSVLLTHGGTEMGQGLHTKMIAIAAEALGCDVNKVHISDTSTDKVANTSPTAASVSSDLNGMAIQNACEQIRQRLDAIRARDSNSHLSWEDIVKRAYFERVDLCAHGFYSAPDIIGADFVNNRASYNYFTQGAAVSEVELDTLTGDWHLLRADILMDVGTSLNPQIDIGQIEGAFIQGLGLFTMEELIYGDYTQHKWTKPGALFTRGPSTYKIPSFSDVPLDMRVSLLSDAPNPLAIYSSKAIGEPPLFLGASAFFALKHACIAYREQQGLSDYFTLHSPATVERLRMACADEFTQRACPKEHETFQARGSY</sequence>
<feature type="binding site" evidence="19">
    <location>
        <begin position="264"/>
        <end position="271"/>
    </location>
    <ligand>
        <name>FAD</name>
        <dbReference type="ChEBI" id="CHEBI:57692"/>
    </ligand>
</feature>
<comment type="cofactor">
    <cofactor evidence="20">
        <name>[2Fe-2S] cluster</name>
        <dbReference type="ChEBI" id="CHEBI:190135"/>
    </cofactor>
    <text evidence="20">Binds 2 [2Fe-2S] clusters.</text>
</comment>
<dbReference type="PROSITE" id="PS51085">
    <property type="entry name" value="2FE2S_FER_2"/>
    <property type="match status" value="1"/>
</dbReference>
<dbReference type="InterPro" id="IPR012675">
    <property type="entry name" value="Beta-grasp_dom_sf"/>
</dbReference>
<accession>A0A814F2N8</accession>
<dbReference type="InterPro" id="IPR001041">
    <property type="entry name" value="2Fe-2S_ferredoxin-type"/>
</dbReference>
<feature type="binding site" evidence="20">
    <location>
        <position position="1085"/>
    </location>
    <ligand>
        <name>Mo-molybdopterin</name>
        <dbReference type="ChEBI" id="CHEBI:71302"/>
    </ligand>
    <ligandPart>
        <name>Mo</name>
        <dbReference type="ChEBI" id="CHEBI:28685"/>
    </ligandPart>
</feature>
<dbReference type="EMBL" id="CAJNOI010000343">
    <property type="protein sequence ID" value="CAF1250433.1"/>
    <property type="molecule type" value="Genomic_DNA"/>
</dbReference>
<comment type="similarity">
    <text evidence="3">Belongs to the xanthine dehydrogenase family.</text>
</comment>
<evidence type="ECO:0000313" key="23">
    <source>
        <dbReference type="EMBL" id="CAF0977320.1"/>
    </source>
</evidence>
<dbReference type="InterPro" id="IPR005107">
    <property type="entry name" value="CO_DH_flav_C"/>
</dbReference>
<feature type="binding site" evidence="19">
    <location>
        <position position="808"/>
    </location>
    <ligand>
        <name>substrate</name>
    </ligand>
</feature>
<dbReference type="GO" id="GO:0005777">
    <property type="term" value="C:peroxisome"/>
    <property type="evidence" value="ECO:0007669"/>
    <property type="project" value="UniProtKB-SubCell"/>
</dbReference>
<dbReference type="GO" id="GO:0051537">
    <property type="term" value="F:2 iron, 2 sulfur cluster binding"/>
    <property type="evidence" value="ECO:0007669"/>
    <property type="project" value="UniProtKB-KW"/>
</dbReference>
<dbReference type="InterPro" id="IPR016167">
    <property type="entry name" value="FAD-bd_PCMH_sub1"/>
</dbReference>
<feature type="binding site" evidence="20">
    <location>
        <position position="129"/>
    </location>
    <ligand>
        <name>[2Fe-2S] cluster</name>
        <dbReference type="ChEBI" id="CHEBI:190135"/>
        <label>2</label>
    </ligand>
</feature>
<dbReference type="SUPFAM" id="SSF56003">
    <property type="entry name" value="Molybdenum cofactor-binding domain"/>
    <property type="match status" value="1"/>
</dbReference>
<dbReference type="Pfam" id="PF02738">
    <property type="entry name" value="MoCoBD_1"/>
    <property type="match status" value="1"/>
</dbReference>
<dbReference type="SUPFAM" id="SSF54292">
    <property type="entry name" value="2Fe-2S ferredoxin-like"/>
    <property type="match status" value="1"/>
</dbReference>
<evidence type="ECO:0000256" key="13">
    <source>
        <dbReference type="ARBA" id="ARBA00023027"/>
    </source>
</evidence>
<dbReference type="GO" id="GO:0004854">
    <property type="term" value="F:xanthine dehydrogenase activity"/>
    <property type="evidence" value="ECO:0007669"/>
    <property type="project" value="UniProtKB-EC"/>
</dbReference>
<feature type="binding site" evidence="20">
    <location>
        <position position="164"/>
    </location>
    <ligand>
        <name>[2Fe-2S] cluster</name>
        <dbReference type="ChEBI" id="CHEBI:190135"/>
        <label>2</label>
    </ligand>
</feature>
<evidence type="ECO:0000313" key="26">
    <source>
        <dbReference type="EMBL" id="CAF1364203.1"/>
    </source>
</evidence>
<dbReference type="InterPro" id="IPR016169">
    <property type="entry name" value="FAD-bd_PCMH_sub2"/>
</dbReference>
<dbReference type="InterPro" id="IPR036884">
    <property type="entry name" value="2Fe-2S-bd_dom_sf"/>
</dbReference>
<dbReference type="Pfam" id="PF20256">
    <property type="entry name" value="MoCoBD_2"/>
    <property type="match status" value="1"/>
</dbReference>
<dbReference type="Gene3D" id="3.30.365.10">
    <property type="entry name" value="Aldehyde oxidase/xanthine dehydrogenase, molybdopterin binding domain"/>
    <property type="match status" value="4"/>
</dbReference>
<comment type="cofactor">
    <cofactor evidence="1 19">
        <name>FAD</name>
        <dbReference type="ChEBI" id="CHEBI:57692"/>
    </cofactor>
</comment>
<dbReference type="SUPFAM" id="SSF47741">
    <property type="entry name" value="CO dehydrogenase ISP C-domain like"/>
    <property type="match status" value="1"/>
</dbReference>
<feature type="binding site" evidence="19">
    <location>
        <position position="430"/>
    </location>
    <ligand>
        <name>FAD</name>
        <dbReference type="ChEBI" id="CHEBI:57692"/>
    </ligand>
</feature>
<feature type="binding site" evidence="20">
    <location>
        <position position="62"/>
    </location>
    <ligand>
        <name>[2Fe-2S] cluster</name>
        <dbReference type="ChEBI" id="CHEBI:190135"/>
        <label>1</label>
    </ligand>
</feature>
<feature type="binding site" evidence="19">
    <location>
        <position position="410"/>
    </location>
    <ligand>
        <name>FAD</name>
        <dbReference type="ChEBI" id="CHEBI:57692"/>
    </ligand>
</feature>
<dbReference type="EMBL" id="CAJNOM010000330">
    <property type="protein sequence ID" value="CAF1364014.1"/>
    <property type="molecule type" value="Genomic_DNA"/>
</dbReference>
<dbReference type="InterPro" id="IPR036318">
    <property type="entry name" value="FAD-bd_PCMH-like_sf"/>
</dbReference>
<comment type="cofactor">
    <cofactor evidence="20">
        <name>Mo-molybdopterin</name>
        <dbReference type="ChEBI" id="CHEBI:71302"/>
    </cofactor>
    <text evidence="20">Binds 1 Mo-molybdopterin (Mo-MPT) cofactor per subunit.</text>
</comment>
<dbReference type="Gene3D" id="3.30.390.50">
    <property type="entry name" value="CO dehydrogenase flavoprotein, C-terminal domain"/>
    <property type="match status" value="1"/>
</dbReference>
<evidence type="ECO:0000256" key="20">
    <source>
        <dbReference type="PIRSR" id="PIRSR000127-3"/>
    </source>
</evidence>
<evidence type="ECO:0000256" key="1">
    <source>
        <dbReference type="ARBA" id="ARBA00001974"/>
    </source>
</evidence>